<evidence type="ECO:0000313" key="2">
    <source>
        <dbReference type="EMBL" id="CDP91303.1"/>
    </source>
</evidence>
<evidence type="ECO:0000256" key="1">
    <source>
        <dbReference type="SAM" id="MobiDB-lite"/>
    </source>
</evidence>
<protein>
    <submittedName>
        <fullName evidence="2">Bm152</fullName>
    </submittedName>
</protein>
<accession>A0A1I9FZX6</accession>
<organism evidence="2">
    <name type="scientific">Brugia malayi</name>
    <name type="common">Filarial nematode worm</name>
    <dbReference type="NCBI Taxonomy" id="6279"/>
    <lineage>
        <taxon>Eukaryota</taxon>
        <taxon>Metazoa</taxon>
        <taxon>Ecdysozoa</taxon>
        <taxon>Nematoda</taxon>
        <taxon>Chromadorea</taxon>
        <taxon>Rhabditida</taxon>
        <taxon>Spirurina</taxon>
        <taxon>Spiruromorpha</taxon>
        <taxon>Filarioidea</taxon>
        <taxon>Onchocercidae</taxon>
        <taxon>Brugia</taxon>
    </lineage>
</organism>
<dbReference type="AlphaFoldDB" id="A0A1I9FZX6"/>
<feature type="region of interest" description="Disordered" evidence="1">
    <location>
        <begin position="1"/>
        <end position="26"/>
    </location>
</feature>
<name>A0A1I9FZX6_BRUMA</name>
<dbReference type="EMBL" id="LN856209">
    <property type="protein sequence ID" value="CDP91303.1"/>
    <property type="molecule type" value="Genomic_DNA"/>
</dbReference>
<reference evidence="2" key="2">
    <citation type="submission" date="2012-12" db="EMBL/GenBank/DDBJ databases">
        <authorList>
            <consortium name="WormBase Consortium"/>
            <person name="Ghedin E."/>
            <person name="Paulini M."/>
        </authorList>
    </citation>
    <scope>NUCLEOTIDE SEQUENCE</scope>
    <source>
        <strain evidence="2">FR3</strain>
    </source>
</reference>
<sequence>MVKIDLSDESEFSHELSMEHEPSDEPMMIVSSTITATTIASTRAARTSTGTIP</sequence>
<reference evidence="2" key="1">
    <citation type="journal article" date="2007" name="Science">
        <title>Draft genome of the filarial nematode parasite Brugia malayi.</title>
        <authorList>
            <person name="Ghedin E."/>
            <person name="Wang S."/>
            <person name="Spiro D."/>
            <person name="Caler E."/>
            <person name="Zhao Q."/>
            <person name="Crabtree J."/>
            <person name="Allen J.E."/>
            <person name="Delcher A.L."/>
            <person name="Guiliano D.B."/>
            <person name="Miranda-Saavedra D."/>
            <person name="Angiuoli S.V."/>
            <person name="Creasy T."/>
            <person name="Amedeo P."/>
            <person name="Haas B."/>
            <person name="El-Sayed N.M."/>
            <person name="Wortman J.R."/>
            <person name="Feldblyum T."/>
            <person name="Tallon L."/>
            <person name="Schatz M."/>
            <person name="Shumway M."/>
            <person name="Koo H."/>
            <person name="Salzberg S.L."/>
            <person name="Schobel S."/>
            <person name="Pertea M."/>
            <person name="Pop M."/>
            <person name="White O."/>
            <person name="Barton G.J."/>
            <person name="Carlow C.K."/>
            <person name="Crawford M.J."/>
            <person name="Daub J."/>
            <person name="Dimmic M.W."/>
            <person name="Estes C.F."/>
            <person name="Foster J.M."/>
            <person name="Ganatra M."/>
            <person name="Gregory W.F."/>
            <person name="Johnson N.M."/>
            <person name="Jin J."/>
            <person name="Komuniecki R."/>
            <person name="Korf I."/>
            <person name="Kumar S."/>
            <person name="Laney S."/>
            <person name="Li B.W."/>
            <person name="Li W."/>
            <person name="Lindblom T.H."/>
            <person name="Lustigman S."/>
            <person name="Ma D."/>
            <person name="Maina C.V."/>
            <person name="Martin D.M."/>
            <person name="McCarter J.P."/>
            <person name="McReynolds L."/>
            <person name="Mitreva M."/>
            <person name="Nutman T.B."/>
            <person name="Parkinson J."/>
            <person name="Peregrin-Alvarez J.M."/>
            <person name="Poole C."/>
            <person name="Ren Q."/>
            <person name="Saunders L."/>
            <person name="Sluder A.E."/>
            <person name="Smith K."/>
            <person name="Stanke M."/>
            <person name="Unnasch T.R."/>
            <person name="Ware J."/>
            <person name="Wei A.D."/>
            <person name="Weil G."/>
            <person name="Williams D.J."/>
            <person name="Zhang Y."/>
            <person name="Williams S.A."/>
            <person name="Fraser-Liggett C."/>
            <person name="Slatko B."/>
            <person name="Blaxter M.L."/>
            <person name="Scott A.L."/>
        </authorList>
    </citation>
    <scope>NUCLEOTIDE SEQUENCE</scope>
    <source>
        <strain evidence="2">FR3</strain>
    </source>
</reference>
<feature type="compositionally biased region" description="Basic and acidic residues" evidence="1">
    <location>
        <begin position="11"/>
        <end position="23"/>
    </location>
</feature>
<proteinExistence type="predicted"/>
<gene>
    <name evidence="2" type="primary">Bm152</name>
    <name evidence="2" type="ORF">BM_Bm152</name>
</gene>